<dbReference type="InterPro" id="IPR032387">
    <property type="entry name" value="ACAS_N"/>
</dbReference>
<feature type="compositionally biased region" description="Low complexity" evidence="5">
    <location>
        <begin position="1"/>
        <end position="15"/>
    </location>
</feature>
<dbReference type="Gene3D" id="3.30.300.30">
    <property type="match status" value="1"/>
</dbReference>
<evidence type="ECO:0000256" key="3">
    <source>
        <dbReference type="ARBA" id="ARBA00022741"/>
    </source>
</evidence>
<sequence length="679" mass="72826">MTTTPTSAPTAGSAARQGRLLRPAPPREDWNRYRLGRFLLRAELATGRTFADYEEAWRWSVEDLEGFWQLVWDESDIIAHTPPERVLGRRAMPGAEWFPGATLNYAEHVVRALRERGDAVVLKSRSQTRAASEWTGNRLLEEIGRLQAGYRRLGLEAGDRVAGYLPNTPEALAAYLAAAGMGLVWAAVPPEMGPRSAIDRFGQLDPKLLITLDGYRWGARDVPRLAELEEIRQALPGAAVVLLRYLDADAQIPDGIGTYEELRAEPGEFEAVPVPFAHPLTVLFSSGTTGKPKAIVHSHGGILLEHSKAIPLQFDLGPDDLAFWYTTTGWMVWTLMVSSLLTGCGLVLVDGDPGWPALDGEWSQWAVAAETGATYLASGSAYLAACAKAGLRPGSRWDLGRLREINCSGSALSAEAAEWVYDAVSPTVLLGPTSGGTDVCTAFVGGTFLTEVRAGEMSCRALGADVAAWSPAGEPAAVGEPGELVVKQPMPSMPTGFWGPDGAQRYRDSYFHTFEGVWCHGDWLVHTADGGWMITGRSDATLNRGGVRLGTAEFYAVLDQAPGVADSMVLHFEDGSGMGKLVLAVVPSPGADPDELAAGLRRLIRTQLSPRHVPDVVVAVPSVPRSSIGKRLEVPLKRIVLGAEATNVVDRGVLVDPDGLDATVAAIRAALGHDRPPTA</sequence>
<reference evidence="8 9" key="1">
    <citation type="journal article" date="2021" name="J. Biosci. Bioeng.">
        <title>Identification and characterization of a chc gene cluster responsible for the aromatization pathway of cyclohexanecarboxylate degradation in Sinomonas cyclohexanicum ATCC 51369.</title>
        <authorList>
            <person name="Yamamoto T."/>
            <person name="Hasegawa Y."/>
            <person name="Lau P.C.K."/>
            <person name="Iwaki H."/>
        </authorList>
    </citation>
    <scope>NUCLEOTIDE SEQUENCE [LARGE SCALE GENOMIC DNA]</scope>
    <source>
        <strain evidence="8 9">ATCC 51369</strain>
    </source>
</reference>
<name>A0ABM7Q0B7_SINCY</name>
<accession>A0ABM7Q0B7</accession>
<dbReference type="Proteomes" id="UP001319861">
    <property type="component" value="Chromosome"/>
</dbReference>
<evidence type="ECO:0000313" key="9">
    <source>
        <dbReference type="Proteomes" id="UP001319861"/>
    </source>
</evidence>
<dbReference type="NCBIfam" id="TIGR01217">
    <property type="entry name" value="ac_ac_CoA_syn"/>
    <property type="match status" value="1"/>
</dbReference>
<evidence type="ECO:0000256" key="1">
    <source>
        <dbReference type="ARBA" id="ARBA00006432"/>
    </source>
</evidence>
<dbReference type="PROSITE" id="PS00455">
    <property type="entry name" value="AMP_BINDING"/>
    <property type="match status" value="1"/>
</dbReference>
<evidence type="ECO:0000256" key="5">
    <source>
        <dbReference type="SAM" id="MobiDB-lite"/>
    </source>
</evidence>
<dbReference type="InterPro" id="IPR042099">
    <property type="entry name" value="ANL_N_sf"/>
</dbReference>
<keyword evidence="4" id="KW-0067">ATP-binding</keyword>
<gene>
    <name evidence="8" type="primary">acsA_3</name>
    <name evidence="8" type="ORF">SCMU_38520</name>
</gene>
<dbReference type="InterPro" id="IPR005914">
    <property type="entry name" value="Acac_CoA_synth"/>
</dbReference>
<protein>
    <submittedName>
        <fullName evidence="8">Acetoacetyl-CoA synthetase</fullName>
    </submittedName>
</protein>
<dbReference type="RefSeq" id="WP_229230657.1">
    <property type="nucleotide sequence ID" value="NZ_AP024525.1"/>
</dbReference>
<evidence type="ECO:0000313" key="8">
    <source>
        <dbReference type="EMBL" id="BCT78010.1"/>
    </source>
</evidence>
<dbReference type="PANTHER" id="PTHR42921:SF1">
    <property type="entry name" value="ACETOACETYL-COA SYNTHETASE"/>
    <property type="match status" value="1"/>
</dbReference>
<comment type="similarity">
    <text evidence="1">Belongs to the ATP-dependent AMP-binding enzyme family.</text>
</comment>
<evidence type="ECO:0000256" key="2">
    <source>
        <dbReference type="ARBA" id="ARBA00022598"/>
    </source>
</evidence>
<evidence type="ECO:0000259" key="7">
    <source>
        <dbReference type="Pfam" id="PF16177"/>
    </source>
</evidence>
<dbReference type="InterPro" id="IPR045851">
    <property type="entry name" value="AMP-bd_C_sf"/>
</dbReference>
<dbReference type="Pfam" id="PF00501">
    <property type="entry name" value="AMP-binding"/>
    <property type="match status" value="1"/>
</dbReference>
<dbReference type="Pfam" id="PF16177">
    <property type="entry name" value="ACAS_N"/>
    <property type="match status" value="1"/>
</dbReference>
<dbReference type="NCBIfam" id="NF002937">
    <property type="entry name" value="PRK03584.1"/>
    <property type="match status" value="1"/>
</dbReference>
<feature type="region of interest" description="Disordered" evidence="5">
    <location>
        <begin position="1"/>
        <end position="25"/>
    </location>
</feature>
<dbReference type="Gene3D" id="3.40.50.12780">
    <property type="entry name" value="N-terminal domain of ligase-like"/>
    <property type="match status" value="1"/>
</dbReference>
<dbReference type="SUPFAM" id="SSF56801">
    <property type="entry name" value="Acetyl-CoA synthetase-like"/>
    <property type="match status" value="1"/>
</dbReference>
<organism evidence="8 9">
    <name type="scientific">Sinomonas cyclohexanicum</name>
    <name type="common">Corynebacterium cyclohexanicum</name>
    <dbReference type="NCBI Taxonomy" id="322009"/>
    <lineage>
        <taxon>Bacteria</taxon>
        <taxon>Bacillati</taxon>
        <taxon>Actinomycetota</taxon>
        <taxon>Actinomycetes</taxon>
        <taxon>Micrococcales</taxon>
        <taxon>Micrococcaceae</taxon>
        <taxon>Sinomonas</taxon>
    </lineage>
</organism>
<dbReference type="InterPro" id="IPR020845">
    <property type="entry name" value="AMP-binding_CS"/>
</dbReference>
<keyword evidence="2" id="KW-0436">Ligase</keyword>
<proteinExistence type="inferred from homology"/>
<keyword evidence="3" id="KW-0547">Nucleotide-binding</keyword>
<dbReference type="PANTHER" id="PTHR42921">
    <property type="entry name" value="ACETOACETYL-COA SYNTHETASE"/>
    <property type="match status" value="1"/>
</dbReference>
<dbReference type="EMBL" id="AP024525">
    <property type="protein sequence ID" value="BCT78010.1"/>
    <property type="molecule type" value="Genomic_DNA"/>
</dbReference>
<dbReference type="InterPro" id="IPR000873">
    <property type="entry name" value="AMP-dep_synth/lig_dom"/>
</dbReference>
<evidence type="ECO:0000259" key="6">
    <source>
        <dbReference type="Pfam" id="PF00501"/>
    </source>
</evidence>
<keyword evidence="9" id="KW-1185">Reference proteome</keyword>
<feature type="domain" description="AMP-dependent synthetase/ligase" evidence="6">
    <location>
        <begin position="113"/>
        <end position="490"/>
    </location>
</feature>
<feature type="domain" description="Acetyl-coenzyme A synthetase N-terminal" evidence="7">
    <location>
        <begin position="53"/>
        <end position="108"/>
    </location>
</feature>
<evidence type="ECO:0000256" key="4">
    <source>
        <dbReference type="ARBA" id="ARBA00022840"/>
    </source>
</evidence>